<protein>
    <submittedName>
        <fullName evidence="1">Uncharacterized protein</fullName>
    </submittedName>
</protein>
<organism evidence="1 2">
    <name type="scientific">Lithospermum erythrorhizon</name>
    <name type="common">Purple gromwell</name>
    <name type="synonym">Lithospermum officinale var. erythrorhizon</name>
    <dbReference type="NCBI Taxonomy" id="34254"/>
    <lineage>
        <taxon>Eukaryota</taxon>
        <taxon>Viridiplantae</taxon>
        <taxon>Streptophyta</taxon>
        <taxon>Embryophyta</taxon>
        <taxon>Tracheophyta</taxon>
        <taxon>Spermatophyta</taxon>
        <taxon>Magnoliopsida</taxon>
        <taxon>eudicotyledons</taxon>
        <taxon>Gunneridae</taxon>
        <taxon>Pentapetalae</taxon>
        <taxon>asterids</taxon>
        <taxon>lamiids</taxon>
        <taxon>Boraginales</taxon>
        <taxon>Boraginaceae</taxon>
        <taxon>Boraginoideae</taxon>
        <taxon>Lithospermeae</taxon>
        <taxon>Lithospermum</taxon>
    </lineage>
</organism>
<keyword evidence="2" id="KW-1185">Reference proteome</keyword>
<accession>A0AAV3RV45</accession>
<gene>
    <name evidence="1" type="ORF">LIER_30903</name>
</gene>
<proteinExistence type="predicted"/>
<name>A0AAV3RV45_LITER</name>
<dbReference type="AlphaFoldDB" id="A0AAV3RV45"/>
<evidence type="ECO:0000313" key="1">
    <source>
        <dbReference type="EMBL" id="GAA0183506.1"/>
    </source>
</evidence>
<dbReference type="Proteomes" id="UP001454036">
    <property type="component" value="Unassembled WGS sequence"/>
</dbReference>
<dbReference type="EMBL" id="BAABME010011269">
    <property type="protein sequence ID" value="GAA0183506.1"/>
    <property type="molecule type" value="Genomic_DNA"/>
</dbReference>
<comment type="caution">
    <text evidence="1">The sequence shown here is derived from an EMBL/GenBank/DDBJ whole genome shotgun (WGS) entry which is preliminary data.</text>
</comment>
<evidence type="ECO:0000313" key="2">
    <source>
        <dbReference type="Proteomes" id="UP001454036"/>
    </source>
</evidence>
<sequence>MYDWAGWGKRHRGRKRSFLESEKHKDAKKISGRKEKTLEDSVQSFLHFILEEKRKFSDKRMSGPQCCENPPSLEPSSGVGHVQEFGGLSSYVNCPSGSKSAVLFVSDIFDIFCLPLTQFPFQLS</sequence>
<reference evidence="1 2" key="1">
    <citation type="submission" date="2024-01" db="EMBL/GenBank/DDBJ databases">
        <title>The complete chloroplast genome sequence of Lithospermum erythrorhizon: insights into the phylogenetic relationship among Boraginaceae species and the maternal lineages of purple gromwells.</title>
        <authorList>
            <person name="Okada T."/>
            <person name="Watanabe K."/>
        </authorList>
    </citation>
    <scope>NUCLEOTIDE SEQUENCE [LARGE SCALE GENOMIC DNA]</scope>
</reference>